<sequence>MESHISDVLPSEEASRCAACEEHERKNSLNQRLLRERSRELNIAKAKIDFLIKRVYEREDQVRSAWVIIKKKSGYIDEFLSRSDALYEEIRVALDNKLPPYVPPPERKRRDYSTILGSSSQASPRKDEFPELIRRADATIAENERQIGLLREVAQALNSMATGKEGEANPAGQGVQSPDNVEK</sequence>
<dbReference type="AlphaFoldDB" id="A0A6A5XVG6"/>
<dbReference type="Proteomes" id="UP000799778">
    <property type="component" value="Unassembled WGS sequence"/>
</dbReference>
<dbReference type="GeneID" id="54289214"/>
<reference evidence="2" key="1">
    <citation type="journal article" date="2020" name="Stud. Mycol.">
        <title>101 Dothideomycetes genomes: a test case for predicting lifestyles and emergence of pathogens.</title>
        <authorList>
            <person name="Haridas S."/>
            <person name="Albert R."/>
            <person name="Binder M."/>
            <person name="Bloem J."/>
            <person name="Labutti K."/>
            <person name="Salamov A."/>
            <person name="Andreopoulos B."/>
            <person name="Baker S."/>
            <person name="Barry K."/>
            <person name="Bills G."/>
            <person name="Bluhm B."/>
            <person name="Cannon C."/>
            <person name="Castanera R."/>
            <person name="Culley D."/>
            <person name="Daum C."/>
            <person name="Ezra D."/>
            <person name="Gonzalez J."/>
            <person name="Henrissat B."/>
            <person name="Kuo A."/>
            <person name="Liang C."/>
            <person name="Lipzen A."/>
            <person name="Lutzoni F."/>
            <person name="Magnuson J."/>
            <person name="Mondo S."/>
            <person name="Nolan M."/>
            <person name="Ohm R."/>
            <person name="Pangilinan J."/>
            <person name="Park H.-J."/>
            <person name="Ramirez L."/>
            <person name="Alfaro M."/>
            <person name="Sun H."/>
            <person name="Tritt A."/>
            <person name="Yoshinaga Y."/>
            <person name="Zwiers L.-H."/>
            <person name="Turgeon B."/>
            <person name="Goodwin S."/>
            <person name="Spatafora J."/>
            <person name="Crous P."/>
            <person name="Grigoriev I."/>
        </authorList>
    </citation>
    <scope>NUCLEOTIDE SEQUENCE</scope>
    <source>
        <strain evidence="2">CBS 175.79</strain>
    </source>
</reference>
<name>A0A6A5XVG6_9PLEO</name>
<feature type="region of interest" description="Disordered" evidence="1">
    <location>
        <begin position="161"/>
        <end position="183"/>
    </location>
</feature>
<organism evidence="2 3">
    <name type="scientific">Aaosphaeria arxii CBS 175.79</name>
    <dbReference type="NCBI Taxonomy" id="1450172"/>
    <lineage>
        <taxon>Eukaryota</taxon>
        <taxon>Fungi</taxon>
        <taxon>Dikarya</taxon>
        <taxon>Ascomycota</taxon>
        <taxon>Pezizomycotina</taxon>
        <taxon>Dothideomycetes</taxon>
        <taxon>Pleosporomycetidae</taxon>
        <taxon>Pleosporales</taxon>
        <taxon>Pleosporales incertae sedis</taxon>
        <taxon>Aaosphaeria</taxon>
    </lineage>
</organism>
<keyword evidence="3" id="KW-1185">Reference proteome</keyword>
<accession>A0A6A5XVG6</accession>
<dbReference type="RefSeq" id="XP_033385647.1">
    <property type="nucleotide sequence ID" value="XM_033531817.1"/>
</dbReference>
<feature type="region of interest" description="Disordered" evidence="1">
    <location>
        <begin position="102"/>
        <end position="129"/>
    </location>
</feature>
<evidence type="ECO:0000256" key="1">
    <source>
        <dbReference type="SAM" id="MobiDB-lite"/>
    </source>
</evidence>
<gene>
    <name evidence="2" type="ORF">BU24DRAFT_460371</name>
</gene>
<protein>
    <submittedName>
        <fullName evidence="2">Uncharacterized protein</fullName>
    </submittedName>
</protein>
<dbReference type="EMBL" id="ML978068">
    <property type="protein sequence ID" value="KAF2017308.1"/>
    <property type="molecule type" value="Genomic_DNA"/>
</dbReference>
<evidence type="ECO:0000313" key="3">
    <source>
        <dbReference type="Proteomes" id="UP000799778"/>
    </source>
</evidence>
<proteinExistence type="predicted"/>
<evidence type="ECO:0000313" key="2">
    <source>
        <dbReference type="EMBL" id="KAF2017308.1"/>
    </source>
</evidence>
<feature type="compositionally biased region" description="Polar residues" evidence="1">
    <location>
        <begin position="174"/>
        <end position="183"/>
    </location>
</feature>